<dbReference type="Pfam" id="PF01223">
    <property type="entry name" value="Endonuclease_NS"/>
    <property type="match status" value="1"/>
</dbReference>
<feature type="binding site" evidence="1">
    <location>
        <position position="170"/>
    </location>
    <ligand>
        <name>Mg(2+)</name>
        <dbReference type="ChEBI" id="CHEBI:18420"/>
        <note>catalytic</note>
    </ligand>
</feature>
<dbReference type="SMART" id="SM00892">
    <property type="entry name" value="Endonuclease_NS"/>
    <property type="match status" value="1"/>
</dbReference>
<evidence type="ECO:0000313" key="6">
    <source>
        <dbReference type="Proteomes" id="UP000327478"/>
    </source>
</evidence>
<name>A0A5Q0P2F6_9GAMM</name>
<evidence type="ECO:0008006" key="8">
    <source>
        <dbReference type="Google" id="ProtNLM"/>
    </source>
</evidence>
<keyword evidence="6" id="KW-1185">Reference proteome</keyword>
<protein>
    <recommendedName>
        <fullName evidence="8">DNA/RNA non-specific endonuclease</fullName>
    </recommendedName>
</protein>
<evidence type="ECO:0000313" key="5">
    <source>
        <dbReference type="EMBL" id="QGA11367.1"/>
    </source>
</evidence>
<gene>
    <name evidence="5" type="ORF">GFH30_08160</name>
    <name evidence="4" type="ORF">GHJ48_01500</name>
</gene>
<feature type="domain" description="ENPP1-3/EXOG-like endonuclease/phosphodiesterase" evidence="2">
    <location>
        <begin position="77"/>
        <end position="266"/>
    </location>
</feature>
<evidence type="ECO:0000313" key="4">
    <source>
        <dbReference type="EMBL" id="MQW91084.1"/>
    </source>
</evidence>
<organism evidence="4 7">
    <name type="scientific">Acinetobacter wanghuae</name>
    <dbReference type="NCBI Taxonomy" id="2662362"/>
    <lineage>
        <taxon>Bacteria</taxon>
        <taxon>Pseudomonadati</taxon>
        <taxon>Pseudomonadota</taxon>
        <taxon>Gammaproteobacteria</taxon>
        <taxon>Moraxellales</taxon>
        <taxon>Moraxellaceae</taxon>
        <taxon>Acinetobacter</taxon>
    </lineage>
</organism>
<sequence>MKLELTLYILVIFLIFYFSDTTDFKVFKDESSSKYNVEIIDNTEITYNKNCEKNFYKNTPPYTHSKPHRKYTYPLCFTDYNVMYSGITKTPLWTSQHLNTKKILSSPKEKIDFHHERRIPIRYQPIEEKYDENDINYIYKPWQLSPYVEMSNEFSNYESHSLANISPAYNPSKIYNLEQIIRDIALKNDLDIYIITGSIYSKSEVKYLKNNILIPDHLFKAIYIPTIGLNSAYYISNDAQQIVKVVSLCYLEEITSINLFPTLKLIDKKKVYNLPTSNYIDIKDLQKILKIDNDIDCSKNISTQELQKNRNFFGKNIVCYGKYCEEEENLYKNNYSLSDDYEGPCNHMECLEGENIICNPEKCRTLITKKIIPIESCKEIGNRRTLGFPYGVYNLSCFDKNNELIYEIDID</sequence>
<dbReference type="GO" id="GO:0000014">
    <property type="term" value="F:single-stranded DNA endodeoxyribonuclease activity"/>
    <property type="evidence" value="ECO:0007669"/>
    <property type="project" value="TreeGrafter"/>
</dbReference>
<evidence type="ECO:0000259" key="3">
    <source>
        <dbReference type="SMART" id="SM00892"/>
    </source>
</evidence>
<dbReference type="SMART" id="SM00477">
    <property type="entry name" value="NUC"/>
    <property type="match status" value="1"/>
</dbReference>
<feature type="domain" description="DNA/RNA non-specific endonuclease/pyrophosphatase/phosphodiesterase" evidence="3">
    <location>
        <begin position="76"/>
        <end position="266"/>
    </location>
</feature>
<dbReference type="InterPro" id="IPR020821">
    <property type="entry name" value="ENPP1-3/EXOG-like_nuc-like"/>
</dbReference>
<proteinExistence type="predicted"/>
<accession>A0A5Q0P2F6</accession>
<dbReference type="InterPro" id="IPR001604">
    <property type="entry name" value="Endo_G_ENPP1-like_dom"/>
</dbReference>
<dbReference type="Proteomes" id="UP000327478">
    <property type="component" value="Chromosome"/>
</dbReference>
<evidence type="ECO:0000259" key="2">
    <source>
        <dbReference type="SMART" id="SM00477"/>
    </source>
</evidence>
<dbReference type="InterPro" id="IPR044929">
    <property type="entry name" value="DNA/RNA_non-sp_Endonuclease_sf"/>
</dbReference>
<dbReference type="InterPro" id="IPR044925">
    <property type="entry name" value="His-Me_finger_sf"/>
</dbReference>
<evidence type="ECO:0000313" key="7">
    <source>
        <dbReference type="Proteomes" id="UP000480556"/>
    </source>
</evidence>
<dbReference type="GO" id="GO:0046872">
    <property type="term" value="F:metal ion binding"/>
    <property type="evidence" value="ECO:0007669"/>
    <property type="project" value="UniProtKB-KW"/>
</dbReference>
<keyword evidence="1" id="KW-0479">Metal-binding</keyword>
<evidence type="ECO:0000256" key="1">
    <source>
        <dbReference type="PIRSR" id="PIRSR640255-2"/>
    </source>
</evidence>
<reference evidence="6 7" key="1">
    <citation type="submission" date="2019-10" db="EMBL/GenBank/DDBJ databases">
        <authorList>
            <person name="Dong K."/>
        </authorList>
    </citation>
    <scope>NUCLEOTIDE SEQUENCE [LARGE SCALE GENOMIC DNA]</scope>
    <source>
        <strain evidence="6">dk386</strain>
        <strain evidence="5">Dk386</strain>
        <strain evidence="7">dk771</strain>
        <strain evidence="4">Dk771</strain>
    </source>
</reference>
<dbReference type="SUPFAM" id="SSF54060">
    <property type="entry name" value="His-Me finger endonucleases"/>
    <property type="match status" value="1"/>
</dbReference>
<dbReference type="GO" id="GO:0004521">
    <property type="term" value="F:RNA endonuclease activity"/>
    <property type="evidence" value="ECO:0007669"/>
    <property type="project" value="TreeGrafter"/>
</dbReference>
<dbReference type="PANTHER" id="PTHR13966">
    <property type="entry name" value="ENDONUCLEASE RELATED"/>
    <property type="match status" value="1"/>
</dbReference>
<dbReference type="EMBL" id="WITK01000002">
    <property type="protein sequence ID" value="MQW91084.1"/>
    <property type="molecule type" value="Genomic_DNA"/>
</dbReference>
<dbReference type="GO" id="GO:0003676">
    <property type="term" value="F:nucleic acid binding"/>
    <property type="evidence" value="ECO:0007669"/>
    <property type="project" value="InterPro"/>
</dbReference>
<dbReference type="Proteomes" id="UP000480556">
    <property type="component" value="Unassembled WGS sequence"/>
</dbReference>
<dbReference type="EMBL" id="CP045650">
    <property type="protein sequence ID" value="QGA11367.1"/>
    <property type="molecule type" value="Genomic_DNA"/>
</dbReference>
<dbReference type="AlphaFoldDB" id="A0A5Q0P2F6"/>
<dbReference type="RefSeq" id="WP_153371760.1">
    <property type="nucleotide sequence ID" value="NZ_CP045650.1"/>
</dbReference>
<dbReference type="InterPro" id="IPR040255">
    <property type="entry name" value="Non-specific_endonuclease"/>
</dbReference>
<dbReference type="Gene3D" id="3.40.570.10">
    <property type="entry name" value="Extracellular Endonuclease, subunit A"/>
    <property type="match status" value="1"/>
</dbReference>
<dbReference type="PANTHER" id="PTHR13966:SF5">
    <property type="entry name" value="ENDONUCLEASE G, MITOCHONDRIAL"/>
    <property type="match status" value="1"/>
</dbReference>